<reference evidence="1" key="1">
    <citation type="submission" date="2020-11" db="EMBL/GenBank/DDBJ databases">
        <authorList>
            <person name="Tran Van P."/>
        </authorList>
    </citation>
    <scope>NUCLEOTIDE SEQUENCE</scope>
</reference>
<evidence type="ECO:0000313" key="1">
    <source>
        <dbReference type="EMBL" id="CAD7439284.1"/>
    </source>
</evidence>
<dbReference type="AlphaFoldDB" id="A0A7R9HX52"/>
<dbReference type="EMBL" id="OD564641">
    <property type="protein sequence ID" value="CAD7439284.1"/>
    <property type="molecule type" value="Genomic_DNA"/>
</dbReference>
<sequence>MPHWNKQHLRYDRPRESSAFNNEYEATESNMNAVGLLNSGCLAPLGGIQLFSRFCPSGSTGVVTEYLIMYNEVDRPLGSKIVACVIDRAWPVVFEPKFIHGRTTSNVTQLSELFLLALHASRRLAMATLPPTICRG</sequence>
<proteinExistence type="predicted"/>
<name>A0A7R9HX52_9NEOP</name>
<protein>
    <submittedName>
        <fullName evidence="1">Uncharacterized protein</fullName>
    </submittedName>
</protein>
<accession>A0A7R9HX52</accession>
<gene>
    <name evidence="1" type="ORF">TBIB3V08_LOCUS1855</name>
</gene>
<organism evidence="1">
    <name type="scientific">Timema bartmani</name>
    <dbReference type="NCBI Taxonomy" id="61472"/>
    <lineage>
        <taxon>Eukaryota</taxon>
        <taxon>Metazoa</taxon>
        <taxon>Ecdysozoa</taxon>
        <taxon>Arthropoda</taxon>
        <taxon>Hexapoda</taxon>
        <taxon>Insecta</taxon>
        <taxon>Pterygota</taxon>
        <taxon>Neoptera</taxon>
        <taxon>Polyneoptera</taxon>
        <taxon>Phasmatodea</taxon>
        <taxon>Timematodea</taxon>
        <taxon>Timematoidea</taxon>
        <taxon>Timematidae</taxon>
        <taxon>Timema</taxon>
    </lineage>
</organism>